<dbReference type="Proteomes" id="UP001193680">
    <property type="component" value="Unassembled WGS sequence"/>
</dbReference>
<dbReference type="InterPro" id="IPR027417">
    <property type="entry name" value="P-loop_NTPase"/>
</dbReference>
<dbReference type="InterPro" id="IPR025669">
    <property type="entry name" value="AAA_dom"/>
</dbReference>
<feature type="domain" description="AAA" evidence="1">
    <location>
        <begin position="136"/>
        <end position="295"/>
    </location>
</feature>
<keyword evidence="3" id="KW-1185">Reference proteome</keyword>
<dbReference type="PANTHER" id="PTHR43384:SF13">
    <property type="entry name" value="SLR0110 PROTEIN"/>
    <property type="match status" value="1"/>
</dbReference>
<dbReference type="SUPFAM" id="SSF52540">
    <property type="entry name" value="P-loop containing nucleoside triphosphate hydrolases"/>
    <property type="match status" value="1"/>
</dbReference>
<name>A0ABS0BXY0_9GAMM</name>
<gene>
    <name evidence="2" type="ORF">H8792_009930</name>
</gene>
<dbReference type="InterPro" id="IPR050625">
    <property type="entry name" value="ParA/MinD_ATPase"/>
</dbReference>
<dbReference type="Gene3D" id="3.40.50.300">
    <property type="entry name" value="P-loop containing nucleotide triphosphate hydrolases"/>
    <property type="match status" value="1"/>
</dbReference>
<comment type="caution">
    <text evidence="2">The sequence shown here is derived from an EMBL/GenBank/DDBJ whole genome shotgun (WGS) entry which is preliminary data.</text>
</comment>
<evidence type="ECO:0000313" key="2">
    <source>
        <dbReference type="EMBL" id="MBF6058657.1"/>
    </source>
</evidence>
<dbReference type="RefSeq" id="WP_185978803.1">
    <property type="nucleotide sequence ID" value="NZ_JACBGI020000023.1"/>
</dbReference>
<reference evidence="2 3" key="1">
    <citation type="submission" date="2020-11" db="EMBL/GenBank/DDBJ databases">
        <title>Sulfur oxidizing isolate from Hospital Hole Sinkhole.</title>
        <authorList>
            <person name="Scott K.M."/>
        </authorList>
    </citation>
    <scope>NUCLEOTIDE SEQUENCE [LARGE SCALE GENOMIC DNA]</scope>
    <source>
        <strain evidence="2 3">HH1</strain>
    </source>
</reference>
<dbReference type="EMBL" id="JACBGI020000023">
    <property type="protein sequence ID" value="MBF6058657.1"/>
    <property type="molecule type" value="Genomic_DNA"/>
</dbReference>
<dbReference type="PANTHER" id="PTHR43384">
    <property type="entry name" value="SEPTUM SITE-DETERMINING PROTEIN MIND HOMOLOG, CHLOROPLASTIC-RELATED"/>
    <property type="match status" value="1"/>
</dbReference>
<evidence type="ECO:0000313" key="3">
    <source>
        <dbReference type="Proteomes" id="UP001193680"/>
    </source>
</evidence>
<dbReference type="Pfam" id="PF13614">
    <property type="entry name" value="AAA_31"/>
    <property type="match status" value="1"/>
</dbReference>
<protein>
    <submittedName>
        <fullName evidence="2">AAA family ATPase</fullName>
    </submittedName>
</protein>
<accession>A0ABS0BXY0</accession>
<proteinExistence type="predicted"/>
<organism evidence="2 3">
    <name type="scientific">Thiomicrorhabdus heinhorstiae</name>
    <dbReference type="NCBI Taxonomy" id="2748010"/>
    <lineage>
        <taxon>Bacteria</taxon>
        <taxon>Pseudomonadati</taxon>
        <taxon>Pseudomonadota</taxon>
        <taxon>Gammaproteobacteria</taxon>
        <taxon>Thiotrichales</taxon>
        <taxon>Piscirickettsiaceae</taxon>
        <taxon>Thiomicrorhabdus</taxon>
    </lineage>
</organism>
<evidence type="ECO:0000259" key="1">
    <source>
        <dbReference type="Pfam" id="PF13614"/>
    </source>
</evidence>
<sequence>MSAALSTGSLTLKPCLYFGGDKDLQEAVNLAIMSKYSLEVMHEVPHIWPENIGLVFLEYQGDDTNVLERVNQILTLARGVSIYILLKEKNADFIIAASHQGVQGFIECPDEVFQILSILHMQDRRRQGKNGIISTFFSLKGGVGCTAVATNIAANLNEITKGRTVLVDLNMPLGDTALYLNMEGRRLYSLTDFVYNLKRFDENLIYKSLSRHESGLYILSLPTEVSELESISGDLIKTIIQALRRYYDHVVIDCASDLSDITLSCLDESDNIVLVAEPSLSSFRAVNTALQLTQKLGYLRETIKLIVNRSTSQDDHMLDDVVESFDVDVVAKVANDYEGFTNSLKEGKLISAYKPESVVNKQLWNIANMLHNGSVKLEVDKEPVFTRQARGMFKQLLDKMPAKRLLESGDEKQKAAV</sequence>